<feature type="compositionally biased region" description="Basic and acidic residues" evidence="1">
    <location>
        <begin position="11"/>
        <end position="20"/>
    </location>
</feature>
<sequence length="45" mass="5189">MTGFHKKHHAGEHAKTGVDNIHDHIDHEYIQNLSVVAHHPQYLPK</sequence>
<accession>X0W743</accession>
<dbReference type="AlphaFoldDB" id="X0W743"/>
<dbReference type="EMBL" id="BARS01036156">
    <property type="protein sequence ID" value="GAG26410.1"/>
    <property type="molecule type" value="Genomic_DNA"/>
</dbReference>
<proteinExistence type="predicted"/>
<comment type="caution">
    <text evidence="2">The sequence shown here is derived from an EMBL/GenBank/DDBJ whole genome shotgun (WGS) entry which is preliminary data.</text>
</comment>
<name>X0W743_9ZZZZ</name>
<protein>
    <submittedName>
        <fullName evidence="2">Uncharacterized protein</fullName>
    </submittedName>
</protein>
<feature type="non-terminal residue" evidence="2">
    <location>
        <position position="45"/>
    </location>
</feature>
<reference evidence="2" key="1">
    <citation type="journal article" date="2014" name="Front. Microbiol.">
        <title>High frequency of phylogenetically diverse reductive dehalogenase-homologous genes in deep subseafloor sedimentary metagenomes.</title>
        <authorList>
            <person name="Kawai M."/>
            <person name="Futagami T."/>
            <person name="Toyoda A."/>
            <person name="Takaki Y."/>
            <person name="Nishi S."/>
            <person name="Hori S."/>
            <person name="Arai W."/>
            <person name="Tsubouchi T."/>
            <person name="Morono Y."/>
            <person name="Uchiyama I."/>
            <person name="Ito T."/>
            <person name="Fujiyama A."/>
            <person name="Inagaki F."/>
            <person name="Takami H."/>
        </authorList>
    </citation>
    <scope>NUCLEOTIDE SEQUENCE</scope>
    <source>
        <strain evidence="2">Expedition CK06-06</strain>
    </source>
</reference>
<organism evidence="2">
    <name type="scientific">marine sediment metagenome</name>
    <dbReference type="NCBI Taxonomy" id="412755"/>
    <lineage>
        <taxon>unclassified sequences</taxon>
        <taxon>metagenomes</taxon>
        <taxon>ecological metagenomes</taxon>
    </lineage>
</organism>
<evidence type="ECO:0000313" key="2">
    <source>
        <dbReference type="EMBL" id="GAG26410.1"/>
    </source>
</evidence>
<feature type="region of interest" description="Disordered" evidence="1">
    <location>
        <begin position="1"/>
        <end position="20"/>
    </location>
</feature>
<gene>
    <name evidence="2" type="ORF">S01H1_55606</name>
</gene>
<feature type="compositionally biased region" description="Basic residues" evidence="1">
    <location>
        <begin position="1"/>
        <end position="10"/>
    </location>
</feature>
<evidence type="ECO:0000256" key="1">
    <source>
        <dbReference type="SAM" id="MobiDB-lite"/>
    </source>
</evidence>